<evidence type="ECO:0008006" key="8">
    <source>
        <dbReference type="Google" id="ProtNLM"/>
    </source>
</evidence>
<dbReference type="AlphaFoldDB" id="A0A4T0P8W7"/>
<proteinExistence type="predicted"/>
<dbReference type="Proteomes" id="UP000309601">
    <property type="component" value="Unassembled WGS sequence"/>
</dbReference>
<organism evidence="4 7">
    <name type="scientific">Wallemia mellicola</name>
    <dbReference type="NCBI Taxonomy" id="1708541"/>
    <lineage>
        <taxon>Eukaryota</taxon>
        <taxon>Fungi</taxon>
        <taxon>Dikarya</taxon>
        <taxon>Basidiomycota</taxon>
        <taxon>Wallemiomycotina</taxon>
        <taxon>Wallemiomycetes</taxon>
        <taxon>Wallemiales</taxon>
        <taxon>Wallemiaceae</taxon>
        <taxon>Wallemia</taxon>
    </lineage>
</organism>
<evidence type="ECO:0000313" key="4">
    <source>
        <dbReference type="EMBL" id="TIC61518.1"/>
    </source>
</evidence>
<keyword evidence="1" id="KW-0732">Signal</keyword>
<dbReference type="Proteomes" id="UP000310708">
    <property type="component" value="Unassembled WGS sequence"/>
</dbReference>
<accession>A0A4T0P8W7</accession>
<name>A0A4T0P8W7_9BASI</name>
<dbReference type="Pfam" id="PF19373">
    <property type="entry name" value="DUF5948"/>
    <property type="match status" value="1"/>
</dbReference>
<feature type="signal peptide" evidence="1">
    <location>
        <begin position="1"/>
        <end position="19"/>
    </location>
</feature>
<dbReference type="Proteomes" id="UP000305647">
    <property type="component" value="Unassembled WGS sequence"/>
</dbReference>
<evidence type="ECO:0000313" key="7">
    <source>
        <dbReference type="Proteomes" id="UP000310708"/>
    </source>
</evidence>
<sequence length="95" mass="9756">MFKIILIPALLATSALVLAGGPEICTGKGGCAEYQITKDCCAEVDHSEKAPYLPTNSKCVPYTSNGINTGGMVDCCASRGAGSKEVKLALSADLC</sequence>
<evidence type="ECO:0000313" key="3">
    <source>
        <dbReference type="EMBL" id="TIC60279.1"/>
    </source>
</evidence>
<evidence type="ECO:0000313" key="6">
    <source>
        <dbReference type="Proteomes" id="UP000309601"/>
    </source>
</evidence>
<gene>
    <name evidence="4" type="ORF">E3Q01_04326</name>
    <name evidence="3" type="ORF">E3Q02_04355</name>
    <name evidence="2" type="ORF">E3Q10_03908</name>
</gene>
<feature type="chain" id="PRO_5043198530" description="Hydrophobin" evidence="1">
    <location>
        <begin position="20"/>
        <end position="95"/>
    </location>
</feature>
<protein>
    <recommendedName>
        <fullName evidence="8">Hydrophobin</fullName>
    </recommendedName>
</protein>
<dbReference type="InterPro" id="IPR045992">
    <property type="entry name" value="DUF5948"/>
</dbReference>
<comment type="caution">
    <text evidence="4">The sequence shown here is derived from an EMBL/GenBank/DDBJ whole genome shotgun (WGS) entry which is preliminary data.</text>
</comment>
<dbReference type="EMBL" id="SPRO01000064">
    <property type="protein sequence ID" value="TIC24907.1"/>
    <property type="molecule type" value="Genomic_DNA"/>
</dbReference>
<reference evidence="5 6" key="1">
    <citation type="submission" date="2019-03" db="EMBL/GenBank/DDBJ databases">
        <title>Sequencing 25 genomes of Wallemia mellicola.</title>
        <authorList>
            <person name="Gostincar C."/>
        </authorList>
    </citation>
    <scope>NUCLEOTIDE SEQUENCE [LARGE SCALE GENOMIC DNA]</scope>
    <source>
        <strain evidence="3 6">EXF-1274</strain>
        <strain evidence="4 7">EXF-757</strain>
        <strain evidence="2 5">EXF-8738</strain>
    </source>
</reference>
<dbReference type="EMBL" id="SPRW01000094">
    <property type="protein sequence ID" value="TIC60279.1"/>
    <property type="molecule type" value="Genomic_DNA"/>
</dbReference>
<evidence type="ECO:0000313" key="5">
    <source>
        <dbReference type="Proteomes" id="UP000305647"/>
    </source>
</evidence>
<evidence type="ECO:0000256" key="1">
    <source>
        <dbReference type="SAM" id="SignalP"/>
    </source>
</evidence>
<dbReference type="EMBL" id="SPRX01000095">
    <property type="protein sequence ID" value="TIC61518.1"/>
    <property type="molecule type" value="Genomic_DNA"/>
</dbReference>
<evidence type="ECO:0000313" key="2">
    <source>
        <dbReference type="EMBL" id="TIC24907.1"/>
    </source>
</evidence>